<dbReference type="SUPFAM" id="SSF56219">
    <property type="entry name" value="DNase I-like"/>
    <property type="match status" value="1"/>
</dbReference>
<dbReference type="OMA" id="TMLETHE"/>
<reference evidence="1" key="1">
    <citation type="journal article" date="2017" name="Nature">
        <title>The genome of Chenopodium quinoa.</title>
        <authorList>
            <person name="Jarvis D.E."/>
            <person name="Ho Y.S."/>
            <person name="Lightfoot D.J."/>
            <person name="Schmoeckel S.M."/>
            <person name="Li B."/>
            <person name="Borm T.J.A."/>
            <person name="Ohyanagi H."/>
            <person name="Mineta K."/>
            <person name="Michell C.T."/>
            <person name="Saber N."/>
            <person name="Kharbatia N.M."/>
            <person name="Rupper R.R."/>
            <person name="Sharp A.R."/>
            <person name="Dally N."/>
            <person name="Boughton B.A."/>
            <person name="Woo Y.H."/>
            <person name="Gao G."/>
            <person name="Schijlen E.G.W.M."/>
            <person name="Guo X."/>
            <person name="Momin A.A."/>
            <person name="Negrao S."/>
            <person name="Al-Babili S."/>
            <person name="Gehring C."/>
            <person name="Roessner U."/>
            <person name="Jung C."/>
            <person name="Murphy K."/>
            <person name="Arold S.T."/>
            <person name="Gojobori T."/>
            <person name="van der Linden C.G."/>
            <person name="van Loo E.N."/>
            <person name="Jellen E.N."/>
            <person name="Maughan P.J."/>
            <person name="Tester M."/>
        </authorList>
    </citation>
    <scope>NUCLEOTIDE SEQUENCE [LARGE SCALE GENOMIC DNA]</scope>
    <source>
        <strain evidence="1">cv. PI 614886</strain>
    </source>
</reference>
<organism evidence="1 2">
    <name type="scientific">Chenopodium quinoa</name>
    <name type="common">Quinoa</name>
    <dbReference type="NCBI Taxonomy" id="63459"/>
    <lineage>
        <taxon>Eukaryota</taxon>
        <taxon>Viridiplantae</taxon>
        <taxon>Streptophyta</taxon>
        <taxon>Embryophyta</taxon>
        <taxon>Tracheophyta</taxon>
        <taxon>Spermatophyta</taxon>
        <taxon>Magnoliopsida</taxon>
        <taxon>eudicotyledons</taxon>
        <taxon>Gunneridae</taxon>
        <taxon>Pentapetalae</taxon>
        <taxon>Caryophyllales</taxon>
        <taxon>Chenopodiaceae</taxon>
        <taxon>Chenopodioideae</taxon>
        <taxon>Atripliceae</taxon>
        <taxon>Chenopodium</taxon>
    </lineage>
</organism>
<reference evidence="1" key="2">
    <citation type="submission" date="2021-03" db="UniProtKB">
        <authorList>
            <consortium name="EnsemblPlants"/>
        </authorList>
    </citation>
    <scope>IDENTIFICATION</scope>
</reference>
<protein>
    <submittedName>
        <fullName evidence="1">Uncharacterized protein</fullName>
    </submittedName>
</protein>
<evidence type="ECO:0000313" key="2">
    <source>
        <dbReference type="Proteomes" id="UP000596660"/>
    </source>
</evidence>
<dbReference type="Gene3D" id="3.60.10.10">
    <property type="entry name" value="Endonuclease/exonuclease/phosphatase"/>
    <property type="match status" value="1"/>
</dbReference>
<dbReference type="InterPro" id="IPR036691">
    <property type="entry name" value="Endo/exonu/phosph_ase_sf"/>
</dbReference>
<sequence>MKKVWRPKVVQGVSKEVPELEKTSENVLKTRDPIFVTTGNVPIVKESLSDDAAPKKGVNIVFAGPQIIHTKVINKTLQKGFDCSFLYGSNDADVRKELWNQLGYFASICTDPWIVTGDFSCPLNADDRIGRQISFGEMRPFKDSVESCGLQDMIQVSAKFTWTNKHQGDARVYSKIDRTLINSKWFTDFPGSYVHYNLELWFDNCLAIILFEEQVRSGPKPFKFFDMWDSNLAFDELVRDAWSFRVFGKRMFQDVKKLKQVKAALKGLNKSESSEVGARFIAVKDELIDIQKADYE</sequence>
<keyword evidence="2" id="KW-1185">Reference proteome</keyword>
<dbReference type="AlphaFoldDB" id="A0A803LLU8"/>
<accession>A0A803LLU8</accession>
<name>A0A803LLU8_CHEQI</name>
<dbReference type="Proteomes" id="UP000596660">
    <property type="component" value="Unplaced"/>
</dbReference>
<proteinExistence type="predicted"/>
<evidence type="ECO:0000313" key="1">
    <source>
        <dbReference type="EnsemblPlants" id="AUR62015259-RA:cds"/>
    </source>
</evidence>
<dbReference type="Gramene" id="AUR62015259-RA">
    <property type="protein sequence ID" value="AUR62015259-RA:cds"/>
    <property type="gene ID" value="AUR62015259"/>
</dbReference>
<dbReference type="PANTHER" id="PTHR33710:SF81">
    <property type="entry name" value="ENDONUCLEASE_EXONUCLEASE_PHOSPHATASE DOMAIN-CONTAINING PROTEIN"/>
    <property type="match status" value="1"/>
</dbReference>
<dbReference type="PANTHER" id="PTHR33710">
    <property type="entry name" value="BNAC02G09200D PROTEIN"/>
    <property type="match status" value="1"/>
</dbReference>
<dbReference type="EnsemblPlants" id="AUR62015259-RA">
    <property type="protein sequence ID" value="AUR62015259-RA:cds"/>
    <property type="gene ID" value="AUR62015259"/>
</dbReference>